<reference evidence="8 9" key="1">
    <citation type="submission" date="2022-12" db="EMBL/GenBank/DDBJ databases">
        <title>Two new species, Stenotrophomonas aracearum and Stenotrophomonas oahuensis, isolated from Anthurium (Araceae family) in Hawaii.</title>
        <authorList>
            <person name="Chunag S.C."/>
            <person name="Dobhal S."/>
            <person name="Alvarez A."/>
            <person name="Arif M."/>
        </authorList>
    </citation>
    <scope>NUCLEOTIDE SEQUENCE [LARGE SCALE GENOMIC DNA]</scope>
    <source>
        <strain evidence="8 9">A5586</strain>
    </source>
</reference>
<dbReference type="Pfam" id="PF03547">
    <property type="entry name" value="Mem_trans"/>
    <property type="match status" value="1"/>
</dbReference>
<dbReference type="PANTHER" id="PTHR36838:SF3">
    <property type="entry name" value="TRANSPORTER AUXIN EFFLUX CARRIER EC FAMILY"/>
    <property type="match status" value="1"/>
</dbReference>
<sequence length="315" mass="33009">MLSVLAIVLPIFGLIFAGWLARRSGALGPHSTSELNRFVVYLALPALLFDVVANAHWQALWNPGFLLSFGGGTALVFAGTVLLQRRRGQPLADASIDGLNAAYANTGFIGFPLAVAVLGTAALTPTLVATLLTVCVLFALAIVLVETGLQREMRLHHLLWKVTRVLLRNPLVLAPLLALPLMATGTHPPAPVQTFLKLLGGAASPCALIALGLFLGERRNVPAGTGRTALGLGTAKLLLQPLLVWLLAAQVFRLDPVLTHAAVLLAALPTGTGPFMLAEFHGREAGTTAATVLGTTLVSVLTLTLYLTWVGPQAG</sequence>
<feature type="transmembrane region" description="Helical" evidence="7">
    <location>
        <begin position="103"/>
        <end position="121"/>
    </location>
</feature>
<dbReference type="EMBL" id="CP115541">
    <property type="protein sequence ID" value="WNH54277.1"/>
    <property type="molecule type" value="Genomic_DNA"/>
</dbReference>
<keyword evidence="4 7" id="KW-0812">Transmembrane</keyword>
<feature type="transmembrane region" description="Helical" evidence="7">
    <location>
        <begin position="63"/>
        <end position="83"/>
    </location>
</feature>
<feature type="transmembrane region" description="Helical" evidence="7">
    <location>
        <begin position="228"/>
        <end position="252"/>
    </location>
</feature>
<accession>A0ABY9YUA7</accession>
<evidence type="ECO:0000313" key="9">
    <source>
        <dbReference type="Proteomes" id="UP001302072"/>
    </source>
</evidence>
<evidence type="ECO:0000256" key="4">
    <source>
        <dbReference type="ARBA" id="ARBA00022692"/>
    </source>
</evidence>
<dbReference type="Proteomes" id="UP001302072">
    <property type="component" value="Chromosome"/>
</dbReference>
<keyword evidence="5 7" id="KW-1133">Transmembrane helix</keyword>
<feature type="transmembrane region" description="Helical" evidence="7">
    <location>
        <begin position="195"/>
        <end position="216"/>
    </location>
</feature>
<name>A0ABY9YUA7_9GAMM</name>
<organism evidence="8 9">
    <name type="scientific">Stenotrophomonas oahuensis</name>
    <dbReference type="NCBI Taxonomy" id="3003271"/>
    <lineage>
        <taxon>Bacteria</taxon>
        <taxon>Pseudomonadati</taxon>
        <taxon>Pseudomonadota</taxon>
        <taxon>Gammaproteobacteria</taxon>
        <taxon>Lysobacterales</taxon>
        <taxon>Lysobacteraceae</taxon>
        <taxon>Stenotrophomonas</taxon>
    </lineage>
</organism>
<evidence type="ECO:0000256" key="2">
    <source>
        <dbReference type="ARBA" id="ARBA00022448"/>
    </source>
</evidence>
<keyword evidence="3" id="KW-1003">Cell membrane</keyword>
<evidence type="ECO:0000313" key="8">
    <source>
        <dbReference type="EMBL" id="WNH54277.1"/>
    </source>
</evidence>
<gene>
    <name evidence="8" type="ORF">PDM29_08370</name>
</gene>
<feature type="transmembrane region" description="Helical" evidence="7">
    <location>
        <begin position="6"/>
        <end position="26"/>
    </location>
</feature>
<keyword evidence="2" id="KW-0813">Transport</keyword>
<comment type="subcellular location">
    <subcellularLocation>
        <location evidence="1">Membrane</location>
        <topology evidence="1">Multi-pass membrane protein</topology>
    </subcellularLocation>
</comment>
<dbReference type="RefSeq" id="WP_311193387.1">
    <property type="nucleotide sequence ID" value="NZ_CP115541.1"/>
</dbReference>
<keyword evidence="6 7" id="KW-0472">Membrane</keyword>
<evidence type="ECO:0000256" key="6">
    <source>
        <dbReference type="ARBA" id="ARBA00023136"/>
    </source>
</evidence>
<feature type="transmembrane region" description="Helical" evidence="7">
    <location>
        <begin position="258"/>
        <end position="277"/>
    </location>
</feature>
<feature type="transmembrane region" description="Helical" evidence="7">
    <location>
        <begin position="38"/>
        <end position="57"/>
    </location>
</feature>
<evidence type="ECO:0000256" key="5">
    <source>
        <dbReference type="ARBA" id="ARBA00022989"/>
    </source>
</evidence>
<protein>
    <submittedName>
        <fullName evidence="8">AEC family transporter</fullName>
    </submittedName>
</protein>
<keyword evidence="9" id="KW-1185">Reference proteome</keyword>
<evidence type="ECO:0000256" key="1">
    <source>
        <dbReference type="ARBA" id="ARBA00004141"/>
    </source>
</evidence>
<feature type="transmembrane region" description="Helical" evidence="7">
    <location>
        <begin position="165"/>
        <end position="183"/>
    </location>
</feature>
<dbReference type="PANTHER" id="PTHR36838">
    <property type="entry name" value="AUXIN EFFLUX CARRIER FAMILY PROTEIN"/>
    <property type="match status" value="1"/>
</dbReference>
<evidence type="ECO:0000256" key="7">
    <source>
        <dbReference type="SAM" id="Phobius"/>
    </source>
</evidence>
<dbReference type="InterPro" id="IPR004776">
    <property type="entry name" value="Mem_transp_PIN-like"/>
</dbReference>
<feature type="transmembrane region" description="Helical" evidence="7">
    <location>
        <begin position="127"/>
        <end position="145"/>
    </location>
</feature>
<feature type="transmembrane region" description="Helical" evidence="7">
    <location>
        <begin position="289"/>
        <end position="309"/>
    </location>
</feature>
<evidence type="ECO:0000256" key="3">
    <source>
        <dbReference type="ARBA" id="ARBA00022475"/>
    </source>
</evidence>
<proteinExistence type="predicted"/>